<evidence type="ECO:0000256" key="5">
    <source>
        <dbReference type="SAM" id="MobiDB-lite"/>
    </source>
</evidence>
<name>A0A8S1GWU8_9PELO</name>
<accession>A0A8S1GWU8</accession>
<feature type="domain" description="RING-type" evidence="6">
    <location>
        <begin position="240"/>
        <end position="278"/>
    </location>
</feature>
<organism evidence="8 9">
    <name type="scientific">Caenorhabditis auriculariae</name>
    <dbReference type="NCBI Taxonomy" id="2777116"/>
    <lineage>
        <taxon>Eukaryota</taxon>
        <taxon>Metazoa</taxon>
        <taxon>Ecdysozoa</taxon>
        <taxon>Nematoda</taxon>
        <taxon>Chromadorea</taxon>
        <taxon>Rhabditida</taxon>
        <taxon>Rhabditina</taxon>
        <taxon>Rhabditomorpha</taxon>
        <taxon>Rhabditoidea</taxon>
        <taxon>Rhabditidae</taxon>
        <taxon>Peloderinae</taxon>
        <taxon>Caenorhabditis</taxon>
    </lineage>
</organism>
<proteinExistence type="predicted"/>
<dbReference type="Pfam" id="PF13923">
    <property type="entry name" value="zf-C3HC4_2"/>
    <property type="match status" value="1"/>
</dbReference>
<feature type="compositionally biased region" description="Acidic residues" evidence="5">
    <location>
        <begin position="377"/>
        <end position="397"/>
    </location>
</feature>
<evidence type="ECO:0000259" key="7">
    <source>
        <dbReference type="PROSITE" id="PS50103"/>
    </source>
</evidence>
<dbReference type="SUPFAM" id="SSF90229">
    <property type="entry name" value="CCCH zinc finger"/>
    <property type="match status" value="1"/>
</dbReference>
<dbReference type="InterPro" id="IPR013083">
    <property type="entry name" value="Znf_RING/FYVE/PHD"/>
</dbReference>
<keyword evidence="1 4" id="KW-0479">Metal-binding</keyword>
<dbReference type="SUPFAM" id="SSF57850">
    <property type="entry name" value="RING/U-box"/>
    <property type="match status" value="1"/>
</dbReference>
<feature type="compositionally biased region" description="Basic and acidic residues" evidence="5">
    <location>
        <begin position="301"/>
        <end position="310"/>
    </location>
</feature>
<dbReference type="Proteomes" id="UP000835052">
    <property type="component" value="Unassembled WGS sequence"/>
</dbReference>
<dbReference type="PROSITE" id="PS00518">
    <property type="entry name" value="ZF_RING_1"/>
    <property type="match status" value="1"/>
</dbReference>
<dbReference type="FunFam" id="3.30.40.10:FF:000045">
    <property type="entry name" value="RING finger protein 113A"/>
    <property type="match status" value="1"/>
</dbReference>
<dbReference type="Gene3D" id="4.10.1000.10">
    <property type="entry name" value="Zinc finger, CCCH-type"/>
    <property type="match status" value="1"/>
</dbReference>
<evidence type="ECO:0000313" key="9">
    <source>
        <dbReference type="Proteomes" id="UP000835052"/>
    </source>
</evidence>
<dbReference type="AlphaFoldDB" id="A0A8S1GWU8"/>
<feature type="region of interest" description="Disordered" evidence="5">
    <location>
        <begin position="1"/>
        <end position="95"/>
    </location>
</feature>
<dbReference type="GO" id="GO:0005684">
    <property type="term" value="C:U2-type spliceosomal complex"/>
    <property type="evidence" value="ECO:0007669"/>
    <property type="project" value="TreeGrafter"/>
</dbReference>
<dbReference type="InterPro" id="IPR000571">
    <property type="entry name" value="Znf_CCCH"/>
</dbReference>
<sequence>MDLFRRPKKRGGAQQAVRQRDSGDSDEDGIDIQESVKKRRRDNPMVQSTKKRVENTVASSSSGSDNDYDDKIAVAEHSFASSGTTGPSGPRDQGATATLEVDTDYAADAQAQFERVQKQLKEGLEKDGKVLYKGSAMYGAREAKDTAKGNASSGLNRVGPIRAPQFLRQTVRWDFAPDICKDYKETGYCTFGDSCKFVHDRSDYKHGWEIEQDYLEGKHGEDDEVDYEIHEEEDQYPEECYICGQAFKDPIITKCKHYFCEQCAMKSFRKSKKCPICNENTLGIMNIAKDMIAHLKKKKLEEEQKDKVSNDDEETGTSGKPDEEPLQMKSEEAEEVGAPSDDSRDSDGNEDFINEVTEEEEEVEIQMENVEEIFGGENDDDSGSEDEEEDEDEEETK</sequence>
<reference evidence="8" key="1">
    <citation type="submission" date="2020-10" db="EMBL/GenBank/DDBJ databases">
        <authorList>
            <person name="Kikuchi T."/>
        </authorList>
    </citation>
    <scope>NUCLEOTIDE SEQUENCE</scope>
    <source>
        <strain evidence="8">NKZ352</strain>
    </source>
</reference>
<dbReference type="Gene3D" id="3.30.40.10">
    <property type="entry name" value="Zinc/RING finger domain, C3HC4 (zinc finger)"/>
    <property type="match status" value="1"/>
</dbReference>
<feature type="domain" description="C3H1-type" evidence="7">
    <location>
        <begin position="174"/>
        <end position="202"/>
    </location>
</feature>
<dbReference type="CDD" id="cd16539">
    <property type="entry name" value="RING-HC_RNF113A_B"/>
    <property type="match status" value="1"/>
</dbReference>
<evidence type="ECO:0000256" key="3">
    <source>
        <dbReference type="ARBA" id="ARBA00022833"/>
    </source>
</evidence>
<feature type="zinc finger region" description="C3H1-type" evidence="4">
    <location>
        <begin position="174"/>
        <end position="202"/>
    </location>
</feature>
<dbReference type="PANTHER" id="PTHR12930">
    <property type="entry name" value="ZINC FINGER PROTEIN 183"/>
    <property type="match status" value="1"/>
</dbReference>
<feature type="compositionally biased region" description="Acidic residues" evidence="5">
    <location>
        <begin position="348"/>
        <end position="371"/>
    </location>
</feature>
<comment type="caution">
    <text evidence="8">The sequence shown here is derived from an EMBL/GenBank/DDBJ whole genome shotgun (WGS) entry which is preliminary data.</text>
</comment>
<keyword evidence="3 4" id="KW-0862">Zinc</keyword>
<keyword evidence="2 4" id="KW-0863">Zinc-finger</keyword>
<dbReference type="PANTHER" id="PTHR12930:SF0">
    <property type="entry name" value="RING FINGER PROTEIN 113B"/>
    <property type="match status" value="1"/>
</dbReference>
<dbReference type="OrthoDB" id="5844846at2759"/>
<dbReference type="EMBL" id="CAJGYM010000003">
    <property type="protein sequence ID" value="CAD6185740.1"/>
    <property type="molecule type" value="Genomic_DNA"/>
</dbReference>
<dbReference type="PROSITE" id="PS50103">
    <property type="entry name" value="ZF_C3H1"/>
    <property type="match status" value="1"/>
</dbReference>
<evidence type="ECO:0000259" key="6">
    <source>
        <dbReference type="PROSITE" id="PS50089"/>
    </source>
</evidence>
<evidence type="ECO:0000256" key="4">
    <source>
        <dbReference type="PROSITE-ProRule" id="PRU00723"/>
    </source>
</evidence>
<dbReference type="Pfam" id="PF00642">
    <property type="entry name" value="zf-CCCH"/>
    <property type="match status" value="1"/>
</dbReference>
<dbReference type="InterPro" id="IPR017907">
    <property type="entry name" value="Znf_RING_CS"/>
</dbReference>
<feature type="region of interest" description="Disordered" evidence="5">
    <location>
        <begin position="301"/>
        <end position="397"/>
    </location>
</feature>
<dbReference type="SMART" id="SM00356">
    <property type="entry name" value="ZnF_C3H1"/>
    <property type="match status" value="1"/>
</dbReference>
<evidence type="ECO:0000313" key="8">
    <source>
        <dbReference type="EMBL" id="CAD6185740.1"/>
    </source>
</evidence>
<dbReference type="GO" id="GO:0034247">
    <property type="term" value="P:snoRNA splicing"/>
    <property type="evidence" value="ECO:0007669"/>
    <property type="project" value="TreeGrafter"/>
</dbReference>
<dbReference type="PROSITE" id="PS50089">
    <property type="entry name" value="ZF_RING_2"/>
    <property type="match status" value="1"/>
</dbReference>
<protein>
    <submittedName>
        <fullName evidence="8">Uncharacterized protein</fullName>
    </submittedName>
</protein>
<dbReference type="GO" id="GO:0008270">
    <property type="term" value="F:zinc ion binding"/>
    <property type="evidence" value="ECO:0007669"/>
    <property type="project" value="UniProtKB-KW"/>
</dbReference>
<evidence type="ECO:0000256" key="2">
    <source>
        <dbReference type="ARBA" id="ARBA00022771"/>
    </source>
</evidence>
<dbReference type="SMART" id="SM00184">
    <property type="entry name" value="RING"/>
    <property type="match status" value="1"/>
</dbReference>
<feature type="compositionally biased region" description="Basic residues" evidence="5">
    <location>
        <begin position="1"/>
        <end position="11"/>
    </location>
</feature>
<dbReference type="InterPro" id="IPR001841">
    <property type="entry name" value="Znf_RING"/>
</dbReference>
<dbReference type="InterPro" id="IPR036855">
    <property type="entry name" value="Znf_CCCH_sf"/>
</dbReference>
<dbReference type="InterPro" id="IPR039971">
    <property type="entry name" value="CWC24-like"/>
</dbReference>
<gene>
    <name evidence="8" type="ORF">CAUJ_LOCUS1659</name>
</gene>
<keyword evidence="9" id="KW-1185">Reference proteome</keyword>
<evidence type="ECO:0000256" key="1">
    <source>
        <dbReference type="ARBA" id="ARBA00022723"/>
    </source>
</evidence>